<evidence type="ECO:0000313" key="2">
    <source>
        <dbReference type="Proteomes" id="UP000575985"/>
    </source>
</evidence>
<sequence length="420" mass="44769">MVVEGTREEVRGRGGTGPLAPLTWPLRKSILGLIHLWQAGDRLADVIPPLLEADPGNQVVYSAPEGSRFASSGREFTRRLDGAVLPWEQARRHEFDLALAANLGRLDEVRAPALILPHGVGYAKLVPRNSGYGPSVQRPLSDAVADGLLRYGRVVPAAIGVPHERQLDQIAVHVPDALQVCHVVGDPSFDRMVESLPFRSTYRKALGVNDAQRLVLVSSTWGPHSLVGARYGLLNRLPAELAGGYVTAAVLHPGIWWVHSPRQIRAWLEPAVRAGLRLLAPDAAWQAALVAADVVIGDHGTVTYSAAALGRPVLLAAGGLAEVAPESQVAELYRRAPVFDADAPARPQIEAAIDAYDPEQGAAMAALLTSAPGRSAELLRSLMYSLMRCEEPAEPPRLHPLTAPTLVDVGGCGGAEARAS</sequence>
<reference evidence="1 2" key="1">
    <citation type="submission" date="2020-07" db="EMBL/GenBank/DDBJ databases">
        <title>Sequencing the genomes of 1000 actinobacteria strains.</title>
        <authorList>
            <person name="Klenk H.-P."/>
        </authorList>
    </citation>
    <scope>NUCLEOTIDE SEQUENCE [LARGE SCALE GENOMIC DNA]</scope>
    <source>
        <strain evidence="1 2">DSM 45927</strain>
    </source>
</reference>
<dbReference type="EMBL" id="JACCFO010000001">
    <property type="protein sequence ID" value="NYI98228.1"/>
    <property type="molecule type" value="Genomic_DNA"/>
</dbReference>
<evidence type="ECO:0000313" key="1">
    <source>
        <dbReference type="EMBL" id="NYI98228.1"/>
    </source>
</evidence>
<comment type="caution">
    <text evidence="1">The sequence shown here is derived from an EMBL/GenBank/DDBJ whole genome shotgun (WGS) entry which is preliminary data.</text>
</comment>
<proteinExistence type="predicted"/>
<accession>A0A853BS66</accession>
<dbReference type="SUPFAM" id="SSF53756">
    <property type="entry name" value="UDP-Glycosyltransferase/glycogen phosphorylase"/>
    <property type="match status" value="1"/>
</dbReference>
<protein>
    <submittedName>
        <fullName evidence="1">Uncharacterized protein</fullName>
    </submittedName>
</protein>
<gene>
    <name evidence="1" type="ORF">HNR12_004505</name>
</gene>
<dbReference type="AlphaFoldDB" id="A0A853BS66"/>
<dbReference type="RefSeq" id="WP_246425149.1">
    <property type="nucleotide sequence ID" value="NZ_JACCFO010000001.1"/>
</dbReference>
<keyword evidence="2" id="KW-1185">Reference proteome</keyword>
<dbReference type="Proteomes" id="UP000575985">
    <property type="component" value="Unassembled WGS sequence"/>
</dbReference>
<organism evidence="1 2">
    <name type="scientific">Streptomonospora nanhaiensis</name>
    <dbReference type="NCBI Taxonomy" id="1323731"/>
    <lineage>
        <taxon>Bacteria</taxon>
        <taxon>Bacillati</taxon>
        <taxon>Actinomycetota</taxon>
        <taxon>Actinomycetes</taxon>
        <taxon>Streptosporangiales</taxon>
        <taxon>Nocardiopsidaceae</taxon>
        <taxon>Streptomonospora</taxon>
    </lineage>
</organism>
<name>A0A853BS66_9ACTN</name>